<gene>
    <name evidence="8" type="ORF">V0288_14915</name>
</gene>
<dbReference type="PANTHER" id="PTHR46630:SF1">
    <property type="entry name" value="TETRATRICOPEPTIDE REPEAT PROTEIN 29"/>
    <property type="match status" value="1"/>
</dbReference>
<dbReference type="Proteomes" id="UP001328733">
    <property type="component" value="Unassembled WGS sequence"/>
</dbReference>
<evidence type="ECO:0000256" key="5">
    <source>
        <dbReference type="ARBA" id="ARBA00038253"/>
    </source>
</evidence>
<feature type="repeat" description="TPR" evidence="6">
    <location>
        <begin position="337"/>
        <end position="370"/>
    </location>
</feature>
<dbReference type="InterPro" id="IPR019734">
    <property type="entry name" value="TPR_rpt"/>
</dbReference>
<dbReference type="PROSITE" id="PS50005">
    <property type="entry name" value="TPR"/>
    <property type="match status" value="1"/>
</dbReference>
<dbReference type="InterPro" id="IPR011990">
    <property type="entry name" value="TPR-like_helical_dom_sf"/>
</dbReference>
<evidence type="ECO:0000256" key="6">
    <source>
        <dbReference type="PROSITE-ProRule" id="PRU00339"/>
    </source>
</evidence>
<dbReference type="SUPFAM" id="SSF48452">
    <property type="entry name" value="TPR-like"/>
    <property type="match status" value="1"/>
</dbReference>
<keyword evidence="4 6" id="KW-0802">TPR repeat</keyword>
<comment type="subcellular location">
    <subcellularLocation>
        <location evidence="1">Cytoplasm</location>
    </subcellularLocation>
</comment>
<keyword evidence="2" id="KW-0963">Cytoplasm</keyword>
<dbReference type="SMART" id="SM00028">
    <property type="entry name" value="TPR"/>
    <property type="match status" value="5"/>
</dbReference>
<reference evidence="8 9" key="1">
    <citation type="submission" date="2024-01" db="EMBL/GenBank/DDBJ databases">
        <title>Genomic insights into the taxonomy and metabolism of the cyanobacterium Pannus brasiliensis CCIBt3594.</title>
        <authorList>
            <person name="Machado M."/>
            <person name="Botero N.B."/>
            <person name="Andreote A.P.D."/>
            <person name="Feitosa A.M.T."/>
            <person name="Popin R."/>
            <person name="Sivonen K."/>
            <person name="Fiore M.F."/>
        </authorList>
    </citation>
    <scope>NUCLEOTIDE SEQUENCE [LARGE SCALE GENOMIC DNA]</scope>
    <source>
        <strain evidence="8 9">CCIBt3594</strain>
    </source>
</reference>
<keyword evidence="9" id="KW-1185">Reference proteome</keyword>
<keyword evidence="7" id="KW-0732">Signal</keyword>
<dbReference type="RefSeq" id="WP_332865901.1">
    <property type="nucleotide sequence ID" value="NZ_JBAFSM010000028.1"/>
</dbReference>
<comment type="caution">
    <text evidence="8">The sequence shown here is derived from an EMBL/GenBank/DDBJ whole genome shotgun (WGS) entry which is preliminary data.</text>
</comment>
<dbReference type="Pfam" id="PF13424">
    <property type="entry name" value="TPR_12"/>
    <property type="match status" value="1"/>
</dbReference>
<protein>
    <submittedName>
        <fullName evidence="8">Tetratricopeptide repeat protein</fullName>
    </submittedName>
</protein>
<evidence type="ECO:0000256" key="4">
    <source>
        <dbReference type="ARBA" id="ARBA00022803"/>
    </source>
</evidence>
<evidence type="ECO:0000313" key="8">
    <source>
        <dbReference type="EMBL" id="MEG3438420.1"/>
    </source>
</evidence>
<sequence length="401" mass="46084">MKRFYPILLLAPIFFSFPVLAQTPTPPNPLETPVQNPIVPLNRPLTPEERQKLTESLDKLDAEARAKYDAGLYQEAFPIWYEEIKQRRALGDVEEVKGLGRVGLAAWERDRTDEVKYINQRLKNIQQNAETGKKMTPELRAELGIAYEQIRAIDSAVTIYDRILADARKANDPVAIEANLSKLGELHLKRFDYQRAAPVYEELLVIARSRNDSLQEGIYLQKLAEIYHESLQPANAARIKEEIAENYLRNQQPQLIPPMKILIGLDYQALNDPNKASQNFQEAYSLAFALQQYGTAGEALGRLAELYQKYGQTDYALQIYQETIKVHELGYNYYGLMTTYDKIGQIYLDRKDYRQAMNAFQKGSELARAIRYREEYFQNQIARVNQAMTQPPTEEKPAPSP</sequence>
<dbReference type="Gene3D" id="1.25.40.10">
    <property type="entry name" value="Tetratricopeptide repeat domain"/>
    <property type="match status" value="2"/>
</dbReference>
<keyword evidence="3" id="KW-0677">Repeat</keyword>
<evidence type="ECO:0000256" key="7">
    <source>
        <dbReference type="SAM" id="SignalP"/>
    </source>
</evidence>
<evidence type="ECO:0000256" key="2">
    <source>
        <dbReference type="ARBA" id="ARBA00022490"/>
    </source>
</evidence>
<proteinExistence type="inferred from homology"/>
<organism evidence="8 9">
    <name type="scientific">Pannus brasiliensis CCIBt3594</name>
    <dbReference type="NCBI Taxonomy" id="1427578"/>
    <lineage>
        <taxon>Bacteria</taxon>
        <taxon>Bacillati</taxon>
        <taxon>Cyanobacteriota</taxon>
        <taxon>Cyanophyceae</taxon>
        <taxon>Oscillatoriophycideae</taxon>
        <taxon>Chroococcales</taxon>
        <taxon>Microcystaceae</taxon>
        <taxon>Pannus</taxon>
    </lineage>
</organism>
<accession>A0AAW9QKV0</accession>
<dbReference type="EMBL" id="JBAFSM010000028">
    <property type="protein sequence ID" value="MEG3438420.1"/>
    <property type="molecule type" value="Genomic_DNA"/>
</dbReference>
<evidence type="ECO:0000313" key="9">
    <source>
        <dbReference type="Proteomes" id="UP001328733"/>
    </source>
</evidence>
<feature type="signal peptide" evidence="7">
    <location>
        <begin position="1"/>
        <end position="21"/>
    </location>
</feature>
<dbReference type="AlphaFoldDB" id="A0AAW9QKV0"/>
<dbReference type="InterPro" id="IPR051476">
    <property type="entry name" value="Bac_ResReg_Asp_Phosphatase"/>
</dbReference>
<dbReference type="GO" id="GO:0005737">
    <property type="term" value="C:cytoplasm"/>
    <property type="evidence" value="ECO:0007669"/>
    <property type="project" value="UniProtKB-SubCell"/>
</dbReference>
<dbReference type="Pfam" id="PF13176">
    <property type="entry name" value="TPR_7"/>
    <property type="match status" value="1"/>
</dbReference>
<feature type="chain" id="PRO_5043746025" evidence="7">
    <location>
        <begin position="22"/>
        <end position="401"/>
    </location>
</feature>
<evidence type="ECO:0000256" key="1">
    <source>
        <dbReference type="ARBA" id="ARBA00004496"/>
    </source>
</evidence>
<comment type="similarity">
    <text evidence="5">Belongs to the Rap family.</text>
</comment>
<name>A0AAW9QKV0_9CHRO</name>
<dbReference type="PANTHER" id="PTHR46630">
    <property type="entry name" value="TETRATRICOPEPTIDE REPEAT PROTEIN 29"/>
    <property type="match status" value="1"/>
</dbReference>
<evidence type="ECO:0000256" key="3">
    <source>
        <dbReference type="ARBA" id="ARBA00022737"/>
    </source>
</evidence>